<dbReference type="Proteomes" id="UP001165960">
    <property type="component" value="Unassembled WGS sequence"/>
</dbReference>
<keyword evidence="2" id="KW-1185">Reference proteome</keyword>
<reference evidence="1" key="1">
    <citation type="submission" date="2022-04" db="EMBL/GenBank/DDBJ databases">
        <title>Genome of the entomopathogenic fungus Entomophthora muscae.</title>
        <authorList>
            <person name="Elya C."/>
            <person name="Lovett B.R."/>
            <person name="Lee E."/>
            <person name="Macias A.M."/>
            <person name="Hajek A.E."/>
            <person name="De Bivort B.L."/>
            <person name="Kasson M.T."/>
            <person name="De Fine Licht H.H."/>
            <person name="Stajich J.E."/>
        </authorList>
    </citation>
    <scope>NUCLEOTIDE SEQUENCE</scope>
    <source>
        <strain evidence="1">Berkeley</strain>
    </source>
</reference>
<name>A0ACC2SER6_9FUNG</name>
<dbReference type="EMBL" id="QTSX02005121">
    <property type="protein sequence ID" value="KAJ9060892.1"/>
    <property type="molecule type" value="Genomic_DNA"/>
</dbReference>
<comment type="caution">
    <text evidence="1">The sequence shown here is derived from an EMBL/GenBank/DDBJ whole genome shotgun (WGS) entry which is preliminary data.</text>
</comment>
<evidence type="ECO:0000313" key="2">
    <source>
        <dbReference type="Proteomes" id="UP001165960"/>
    </source>
</evidence>
<evidence type="ECO:0000313" key="1">
    <source>
        <dbReference type="EMBL" id="KAJ9060892.1"/>
    </source>
</evidence>
<gene>
    <name evidence="1" type="ORF">DSO57_1026121</name>
</gene>
<organism evidence="1 2">
    <name type="scientific">Entomophthora muscae</name>
    <dbReference type="NCBI Taxonomy" id="34485"/>
    <lineage>
        <taxon>Eukaryota</taxon>
        <taxon>Fungi</taxon>
        <taxon>Fungi incertae sedis</taxon>
        <taxon>Zoopagomycota</taxon>
        <taxon>Entomophthoromycotina</taxon>
        <taxon>Entomophthoromycetes</taxon>
        <taxon>Entomophthorales</taxon>
        <taxon>Entomophthoraceae</taxon>
        <taxon>Entomophthora</taxon>
    </lineage>
</organism>
<protein>
    <submittedName>
        <fullName evidence="1">Uncharacterized protein</fullName>
    </submittedName>
</protein>
<sequence>MILTRFFFLAVAAAYTKLKPAFIKAPTDSREYLGITLNNDLRAVVVSDPEANNTSIAINVLVDAHEIISSVAGKGIQNCYNAAVRKYVLHFNVLGGSTMYMLEVGKETLNKALER</sequence>
<proteinExistence type="predicted"/>
<accession>A0ACC2SER6</accession>